<evidence type="ECO:0000256" key="2">
    <source>
        <dbReference type="ARBA" id="ARBA00023043"/>
    </source>
</evidence>
<dbReference type="EMBL" id="JBJQND010000019">
    <property type="protein sequence ID" value="KAL3831276.1"/>
    <property type="molecule type" value="Genomic_DNA"/>
</dbReference>
<protein>
    <submittedName>
        <fullName evidence="5">Uncharacterized protein</fullName>
    </submittedName>
</protein>
<evidence type="ECO:0000313" key="5">
    <source>
        <dbReference type="EMBL" id="KAL3831276.1"/>
    </source>
</evidence>
<dbReference type="Pfam" id="PF12796">
    <property type="entry name" value="Ank_2"/>
    <property type="match status" value="1"/>
</dbReference>
<dbReference type="AlphaFoldDB" id="A0ABD3T2Z3"/>
<evidence type="ECO:0000313" key="6">
    <source>
        <dbReference type="Proteomes" id="UP001634394"/>
    </source>
</evidence>
<feature type="repeat" description="ANK" evidence="3">
    <location>
        <begin position="67"/>
        <end position="99"/>
    </location>
</feature>
<keyword evidence="4" id="KW-0175">Coiled coil</keyword>
<accession>A0ABD3T2Z3</accession>
<name>A0ABD3T2Z3_SINWO</name>
<dbReference type="Gene3D" id="1.25.40.20">
    <property type="entry name" value="Ankyrin repeat-containing domain"/>
    <property type="match status" value="1"/>
</dbReference>
<dbReference type="InterPro" id="IPR002110">
    <property type="entry name" value="Ankyrin_rpt"/>
</dbReference>
<gene>
    <name evidence="5" type="ORF">ACJMK2_023049</name>
</gene>
<evidence type="ECO:0000256" key="4">
    <source>
        <dbReference type="SAM" id="Coils"/>
    </source>
</evidence>
<dbReference type="PROSITE" id="PS50297">
    <property type="entry name" value="ANK_REP_REGION"/>
    <property type="match status" value="2"/>
</dbReference>
<dbReference type="SMART" id="SM00248">
    <property type="entry name" value="ANK"/>
    <property type="match status" value="3"/>
</dbReference>
<comment type="caution">
    <text evidence="5">The sequence shown here is derived from an EMBL/GenBank/DDBJ whole genome shotgun (WGS) entry which is preliminary data.</text>
</comment>
<feature type="repeat" description="ANK" evidence="3">
    <location>
        <begin position="34"/>
        <end position="66"/>
    </location>
</feature>
<keyword evidence="2 3" id="KW-0040">ANK repeat</keyword>
<evidence type="ECO:0000256" key="1">
    <source>
        <dbReference type="ARBA" id="ARBA00022737"/>
    </source>
</evidence>
<dbReference type="InterPro" id="IPR036770">
    <property type="entry name" value="Ankyrin_rpt-contain_sf"/>
</dbReference>
<keyword evidence="6" id="KW-1185">Reference proteome</keyword>
<reference evidence="5 6" key="1">
    <citation type="submission" date="2024-11" db="EMBL/GenBank/DDBJ databases">
        <title>Chromosome-level genome assembly of the freshwater bivalve Anodonta woodiana.</title>
        <authorList>
            <person name="Chen X."/>
        </authorList>
    </citation>
    <scope>NUCLEOTIDE SEQUENCE [LARGE SCALE GENOMIC DNA]</scope>
    <source>
        <strain evidence="5">MN2024</strain>
        <tissue evidence="5">Gills</tissue>
    </source>
</reference>
<proteinExistence type="predicted"/>
<dbReference type="Pfam" id="PF00023">
    <property type="entry name" value="Ank"/>
    <property type="match status" value="1"/>
</dbReference>
<feature type="repeat" description="ANK" evidence="3">
    <location>
        <begin position="100"/>
        <end position="132"/>
    </location>
</feature>
<dbReference type="PANTHER" id="PTHR24124:SF14">
    <property type="entry name" value="CHROMOSOME UNDETERMINED SCAFFOLD_25, WHOLE GENOME SHOTGUN SEQUENCE"/>
    <property type="match status" value="1"/>
</dbReference>
<keyword evidence="1" id="KW-0677">Repeat</keyword>
<dbReference type="SUPFAM" id="SSF48403">
    <property type="entry name" value="Ankyrin repeat"/>
    <property type="match status" value="1"/>
</dbReference>
<dbReference type="PANTHER" id="PTHR24124">
    <property type="entry name" value="ANKYRIN REPEAT FAMILY A"/>
    <property type="match status" value="1"/>
</dbReference>
<feature type="coiled-coil region" evidence="4">
    <location>
        <begin position="396"/>
        <end position="430"/>
    </location>
</feature>
<sequence>MTSTDIIDTAKNGLYKETLALIQSGFPINARDKDNGTPLYWSSCRGFLQISQLLIKAGCDINADVTWGSTPLHAAADRGHEDCVLLLVQSGAEINRQNKRGDTPLHLASYRGHSNIVKTLIDWGADCSIKNNMSKMPAEEAESGGHPELARLINARLQIMKRQNSLELGKQSIANVDIQEHNGYTVNILPTNDLSREIINDAKVKGEDFTRYNQSISGFVRRPQPQENDSDGDIFIKHVQNNSKILAKSEEENYDDVDGRLEINENHRQMPNLQAHNNDRGHSNFVCDKYELENRCRTSVAVQESVYTNGISYKPSTLPQRSGLSHVTPTKFSRSERFHSMEDSYYSGSSGLSSLSGYTADHSMLSLPPPSTSNHGSASCMSDNISRQNELLINLVKTLQIKLLEVNQELEKAQKLNEELKSRLVFLQEDNNKHKVINATLYNENVSLQASIQEQFKAKETLDQMCKRLSDECESLTKTRPRPSLSSDEVWTHENFLTLLQGSYADGVNLVDSESFANRLKKLLESQWLQRKKSVLLDVPNREWVVGEDFILLDDKPLNHIGERQRDGNCSLVFRIRHLKMGQTLILKMSLQDMQGREDVFALARMFYCVLRLQADVEDTFPGCSVSLPYCSDNDIHMLPSTIPAGVRHILRQLVQDNHDESITAKRALLSAGMILFAPPKATVTNQEDAHQYCQARMLKLLAIKKNSEINNPDSSQVLTMSESVRVVGPEIEADFISRISFVEFWEIYQHMNDLDLLHIETLNTS</sequence>
<dbReference type="PROSITE" id="PS50088">
    <property type="entry name" value="ANK_REPEAT"/>
    <property type="match status" value="3"/>
</dbReference>
<organism evidence="5 6">
    <name type="scientific">Sinanodonta woodiana</name>
    <name type="common">Chinese pond mussel</name>
    <name type="synonym">Anodonta woodiana</name>
    <dbReference type="NCBI Taxonomy" id="1069815"/>
    <lineage>
        <taxon>Eukaryota</taxon>
        <taxon>Metazoa</taxon>
        <taxon>Spiralia</taxon>
        <taxon>Lophotrochozoa</taxon>
        <taxon>Mollusca</taxon>
        <taxon>Bivalvia</taxon>
        <taxon>Autobranchia</taxon>
        <taxon>Heteroconchia</taxon>
        <taxon>Palaeoheterodonta</taxon>
        <taxon>Unionida</taxon>
        <taxon>Unionoidea</taxon>
        <taxon>Unionidae</taxon>
        <taxon>Unioninae</taxon>
        <taxon>Sinanodonta</taxon>
    </lineage>
</organism>
<dbReference type="Proteomes" id="UP001634394">
    <property type="component" value="Unassembled WGS sequence"/>
</dbReference>
<evidence type="ECO:0000256" key="3">
    <source>
        <dbReference type="PROSITE-ProRule" id="PRU00023"/>
    </source>
</evidence>
<dbReference type="PRINTS" id="PR01415">
    <property type="entry name" value="ANKYRIN"/>
</dbReference>